<sequence>MSPTRREGLRIGWIMLFSALTLLPLTTWHQVREPNTAVEVVTAFMEAVRDKDFELAYSFIDGGVPAGSAAAFLHPDAIGEFDLLSVEQSGSPSGFEESVSATIGTDEGTAEGVFTVYEDDGEYTLSAPFQTVTVSASSYLSLQVNDRSVPMPLETSWQDWYAGQANRTVLLLPGVYRFFGGDPVALLGDNGGNGSEVIGTPLPEPAEDAAASLQGVVEDYIDACIEYRLSAPPGCPFATDGMVDTADRRRVEEIRDPVWMVEEYPVATVVPGTGTYGEPVLLVDFTEPGRLTLQGTGSEDWGTWEAFTAACRFDGGVLHVLAAPDGSFEVAPLGQPATDTCRGTE</sequence>
<evidence type="ECO:0000313" key="1">
    <source>
        <dbReference type="EMBL" id="MFC3492640.1"/>
    </source>
</evidence>
<organism evidence="1 2">
    <name type="scientific">Glycomyces rhizosphaerae</name>
    <dbReference type="NCBI Taxonomy" id="2054422"/>
    <lineage>
        <taxon>Bacteria</taxon>
        <taxon>Bacillati</taxon>
        <taxon>Actinomycetota</taxon>
        <taxon>Actinomycetes</taxon>
        <taxon>Glycomycetales</taxon>
        <taxon>Glycomycetaceae</taxon>
        <taxon>Glycomyces</taxon>
    </lineage>
</organism>
<reference evidence="2" key="1">
    <citation type="journal article" date="2019" name="Int. J. Syst. Evol. Microbiol.">
        <title>The Global Catalogue of Microorganisms (GCM) 10K type strain sequencing project: providing services to taxonomists for standard genome sequencing and annotation.</title>
        <authorList>
            <consortium name="The Broad Institute Genomics Platform"/>
            <consortium name="The Broad Institute Genome Sequencing Center for Infectious Disease"/>
            <person name="Wu L."/>
            <person name="Ma J."/>
        </authorList>
    </citation>
    <scope>NUCLEOTIDE SEQUENCE [LARGE SCALE GENOMIC DNA]</scope>
    <source>
        <strain evidence="2">CGMCC 4.7396</strain>
    </source>
</reference>
<keyword evidence="2" id="KW-1185">Reference proteome</keyword>
<dbReference type="EMBL" id="JBHRWO010000008">
    <property type="protein sequence ID" value="MFC3492640.1"/>
    <property type="molecule type" value="Genomic_DNA"/>
</dbReference>
<evidence type="ECO:0000313" key="2">
    <source>
        <dbReference type="Proteomes" id="UP001595712"/>
    </source>
</evidence>
<accession>A0ABV7PVT3</accession>
<dbReference type="Proteomes" id="UP001595712">
    <property type="component" value="Unassembled WGS sequence"/>
</dbReference>
<protein>
    <submittedName>
        <fullName evidence="1">Uncharacterized protein</fullName>
    </submittedName>
</protein>
<name>A0ABV7PVT3_9ACTN</name>
<proteinExistence type="predicted"/>
<dbReference type="RefSeq" id="WP_387973599.1">
    <property type="nucleotide sequence ID" value="NZ_JBHRWO010000008.1"/>
</dbReference>
<comment type="caution">
    <text evidence="1">The sequence shown here is derived from an EMBL/GenBank/DDBJ whole genome shotgun (WGS) entry which is preliminary data.</text>
</comment>
<gene>
    <name evidence="1" type="ORF">ACFO8M_09100</name>
</gene>